<dbReference type="InterPro" id="IPR007235">
    <property type="entry name" value="Glyco_trans_28_C"/>
</dbReference>
<dbReference type="HOGENOM" id="CLU_085408_0_0_11"/>
<dbReference type="GO" id="GO:0016758">
    <property type="term" value="F:hexosyltransferase activity"/>
    <property type="evidence" value="ECO:0007669"/>
    <property type="project" value="InterPro"/>
</dbReference>
<keyword evidence="2" id="KW-0328">Glycosyltransferase</keyword>
<dbReference type="STRING" id="632772.ROP_55090"/>
<evidence type="ECO:0000259" key="1">
    <source>
        <dbReference type="Pfam" id="PF04101"/>
    </source>
</evidence>
<dbReference type="RefSeq" id="WP_015889257.1">
    <property type="nucleotide sequence ID" value="NC_012522.1"/>
</dbReference>
<reference evidence="2 3" key="1">
    <citation type="submission" date="2009-03" db="EMBL/GenBank/DDBJ databases">
        <title>Comparison of the complete genome sequences of Rhodococcus erythropolis PR4 and Rhodococcus opacus B4.</title>
        <authorList>
            <person name="Takarada H."/>
            <person name="Sekine M."/>
            <person name="Hosoyama A."/>
            <person name="Yamada R."/>
            <person name="Fujisawa T."/>
            <person name="Omata S."/>
            <person name="Shimizu A."/>
            <person name="Tsukatani N."/>
            <person name="Tanikawa S."/>
            <person name="Fujita N."/>
            <person name="Harayama S."/>
        </authorList>
    </citation>
    <scope>NUCLEOTIDE SEQUENCE [LARGE SCALE GENOMIC DNA]</scope>
    <source>
        <strain evidence="2 3">B4</strain>
    </source>
</reference>
<gene>
    <name evidence="2" type="ordered locus">ROP_55090</name>
</gene>
<dbReference type="EMBL" id="AP011115">
    <property type="protein sequence ID" value="BAH53756.1"/>
    <property type="molecule type" value="Genomic_DNA"/>
</dbReference>
<dbReference type="KEGG" id="rop:ROP_55090"/>
<feature type="domain" description="Glycosyl transferase family 28 C-terminal" evidence="1">
    <location>
        <begin position="3"/>
        <end position="137"/>
    </location>
</feature>
<dbReference type="PATRIC" id="fig|632772.20.peg.5753"/>
<evidence type="ECO:0000313" key="2">
    <source>
        <dbReference type="EMBL" id="BAH53756.1"/>
    </source>
</evidence>
<dbReference type="EC" id="2.4.-.-" evidence="2"/>
<dbReference type="Proteomes" id="UP000002212">
    <property type="component" value="Chromosome"/>
</dbReference>
<protein>
    <submittedName>
        <fullName evidence="2">Putative glycosyltransferase</fullName>
        <ecNumber evidence="2">2.4.-.-</ecNumber>
    </submittedName>
</protein>
<organism evidence="2 3">
    <name type="scientific">Rhodococcus opacus (strain B4)</name>
    <dbReference type="NCBI Taxonomy" id="632772"/>
    <lineage>
        <taxon>Bacteria</taxon>
        <taxon>Bacillati</taxon>
        <taxon>Actinomycetota</taxon>
        <taxon>Actinomycetes</taxon>
        <taxon>Mycobacteriales</taxon>
        <taxon>Nocardiaceae</taxon>
        <taxon>Rhodococcus</taxon>
    </lineage>
</organism>
<dbReference type="OrthoDB" id="555447at2"/>
<sequence length="173" mass="19677">MNILLTVGTHEQPFQRLISAIEEIIDSDRPNYCWKVQYGIGSFQERDGVESVPYFSSNEIAARFEWADIVISQASPGIVFNALERNAWPLVIGRQKQYGEHVDDHQLDFATLADKNGWATEIKLTSDIAGQILKCSENVGEYHDRCIAAMRRSHNNTIAFRNRFWSATLTEIA</sequence>
<dbReference type="AlphaFoldDB" id="C1AWI3"/>
<accession>C1AWI3</accession>
<dbReference type="Pfam" id="PF04101">
    <property type="entry name" value="Glyco_tran_28_C"/>
    <property type="match status" value="1"/>
</dbReference>
<name>C1AWI3_RHOOB</name>
<keyword evidence="2" id="KW-0808">Transferase</keyword>
<proteinExistence type="predicted"/>
<dbReference type="Gene3D" id="3.40.50.2000">
    <property type="entry name" value="Glycogen Phosphorylase B"/>
    <property type="match status" value="1"/>
</dbReference>
<evidence type="ECO:0000313" key="3">
    <source>
        <dbReference type="Proteomes" id="UP000002212"/>
    </source>
</evidence>